<dbReference type="GO" id="GO:0032259">
    <property type="term" value="P:methylation"/>
    <property type="evidence" value="ECO:0007669"/>
    <property type="project" value="UniProtKB-KW"/>
</dbReference>
<evidence type="ECO:0000256" key="3">
    <source>
        <dbReference type="ARBA" id="ARBA00022691"/>
    </source>
</evidence>
<keyword evidence="2 5" id="KW-0808">Transferase</keyword>
<evidence type="ECO:0000256" key="2">
    <source>
        <dbReference type="ARBA" id="ARBA00022679"/>
    </source>
</evidence>
<dbReference type="InterPro" id="IPR040758">
    <property type="entry name" value="PrmC_N"/>
</dbReference>
<comment type="similarity">
    <text evidence="5">Belongs to the protein N5-glutamine methyltransferase family. PrmC subfamily.</text>
</comment>
<reference evidence="8" key="2">
    <citation type="submission" date="2020-09" db="EMBL/GenBank/DDBJ databases">
        <authorList>
            <person name="Sun Q."/>
            <person name="Zhou Y."/>
        </authorList>
    </citation>
    <scope>NUCLEOTIDE SEQUENCE</scope>
    <source>
        <strain evidence="8">CGMCC 1.12506</strain>
    </source>
</reference>
<dbReference type="SUPFAM" id="SSF53335">
    <property type="entry name" value="S-adenosyl-L-methionine-dependent methyltransferases"/>
    <property type="match status" value="1"/>
</dbReference>
<dbReference type="NCBIfam" id="TIGR00536">
    <property type="entry name" value="hemK_fam"/>
    <property type="match status" value="1"/>
</dbReference>
<protein>
    <recommendedName>
        <fullName evidence="5">Release factor glutamine methyltransferase</fullName>
        <shortName evidence="5">RF MTase</shortName>
        <ecNumber evidence="5">2.1.1.297</ecNumber>
    </recommendedName>
    <alternativeName>
        <fullName evidence="5">N5-glutamine methyltransferase PrmC</fullName>
    </alternativeName>
    <alternativeName>
        <fullName evidence="5">Protein-(glutamine-N5) MTase PrmC</fullName>
    </alternativeName>
    <alternativeName>
        <fullName evidence="5">Protein-glutamine N-methyltransferase PrmC</fullName>
    </alternativeName>
</protein>
<feature type="binding site" evidence="5">
    <location>
        <position position="187"/>
    </location>
    <ligand>
        <name>S-adenosyl-L-methionine</name>
        <dbReference type="ChEBI" id="CHEBI:59789"/>
    </ligand>
</feature>
<dbReference type="PANTHER" id="PTHR18895:SF74">
    <property type="entry name" value="MTRF1L RELEASE FACTOR GLUTAMINE METHYLTRANSFERASE"/>
    <property type="match status" value="1"/>
</dbReference>
<evidence type="ECO:0000259" key="7">
    <source>
        <dbReference type="Pfam" id="PF17827"/>
    </source>
</evidence>
<dbReference type="CDD" id="cd02440">
    <property type="entry name" value="AdoMet_MTases"/>
    <property type="match status" value="1"/>
</dbReference>
<feature type="binding site" evidence="5">
    <location>
        <begin position="187"/>
        <end position="190"/>
    </location>
    <ligand>
        <name>substrate</name>
    </ligand>
</feature>
<reference evidence="8" key="1">
    <citation type="journal article" date="2014" name="Int. J. Syst. Evol. Microbiol.">
        <title>Complete genome sequence of Corynebacterium casei LMG S-19264T (=DSM 44701T), isolated from a smear-ripened cheese.</title>
        <authorList>
            <consortium name="US DOE Joint Genome Institute (JGI-PGF)"/>
            <person name="Walter F."/>
            <person name="Albersmeier A."/>
            <person name="Kalinowski J."/>
            <person name="Ruckert C."/>
        </authorList>
    </citation>
    <scope>NUCLEOTIDE SEQUENCE</scope>
    <source>
        <strain evidence="8">CGMCC 1.12506</strain>
    </source>
</reference>
<dbReference type="GO" id="GO:0003676">
    <property type="term" value="F:nucleic acid binding"/>
    <property type="evidence" value="ECO:0007669"/>
    <property type="project" value="InterPro"/>
</dbReference>
<comment type="function">
    <text evidence="5">Methylates the class 1 translation termination release factors RF1/PrfA and RF2/PrfB on the glutamine residue of the universally conserved GGQ motif.</text>
</comment>
<dbReference type="PROSITE" id="PS00092">
    <property type="entry name" value="N6_MTASE"/>
    <property type="match status" value="1"/>
</dbReference>
<dbReference type="InterPro" id="IPR002052">
    <property type="entry name" value="DNA_methylase_N6_adenine_CS"/>
</dbReference>
<feature type="binding site" evidence="5">
    <location>
        <position position="144"/>
    </location>
    <ligand>
        <name>S-adenosyl-L-methionine</name>
        <dbReference type="ChEBI" id="CHEBI:59789"/>
    </ligand>
</feature>
<dbReference type="Pfam" id="PF05175">
    <property type="entry name" value="MTS"/>
    <property type="match status" value="1"/>
</dbReference>
<evidence type="ECO:0000313" key="8">
    <source>
        <dbReference type="EMBL" id="GGD29917.1"/>
    </source>
</evidence>
<dbReference type="PANTHER" id="PTHR18895">
    <property type="entry name" value="HEMK METHYLTRANSFERASE"/>
    <property type="match status" value="1"/>
</dbReference>
<evidence type="ECO:0000313" key="9">
    <source>
        <dbReference type="Proteomes" id="UP000625735"/>
    </source>
</evidence>
<dbReference type="RefSeq" id="WP_188362438.1">
    <property type="nucleotide sequence ID" value="NZ_BMFG01000007.1"/>
</dbReference>
<dbReference type="HAMAP" id="MF_02126">
    <property type="entry name" value="RF_methyltr_PrmC"/>
    <property type="match status" value="1"/>
</dbReference>
<dbReference type="EC" id="2.1.1.297" evidence="5"/>
<organism evidence="8 9">
    <name type="scientific">Flavobacterium orientale</name>
    <dbReference type="NCBI Taxonomy" id="1756020"/>
    <lineage>
        <taxon>Bacteria</taxon>
        <taxon>Pseudomonadati</taxon>
        <taxon>Bacteroidota</taxon>
        <taxon>Flavobacteriia</taxon>
        <taxon>Flavobacteriales</taxon>
        <taxon>Flavobacteriaceae</taxon>
        <taxon>Flavobacterium</taxon>
    </lineage>
</organism>
<evidence type="ECO:0000256" key="1">
    <source>
        <dbReference type="ARBA" id="ARBA00022603"/>
    </source>
</evidence>
<dbReference type="EMBL" id="BMFG01000007">
    <property type="protein sequence ID" value="GGD29917.1"/>
    <property type="molecule type" value="Genomic_DNA"/>
</dbReference>
<feature type="domain" description="Release factor glutamine methyltransferase N-terminal" evidence="7">
    <location>
        <begin position="22"/>
        <end position="76"/>
    </location>
</feature>
<dbReference type="GO" id="GO:0102559">
    <property type="term" value="F:peptide chain release factor N(5)-glutamine methyltransferase activity"/>
    <property type="evidence" value="ECO:0007669"/>
    <property type="project" value="UniProtKB-EC"/>
</dbReference>
<dbReference type="InterPro" id="IPR029063">
    <property type="entry name" value="SAM-dependent_MTases_sf"/>
</dbReference>
<comment type="catalytic activity">
    <reaction evidence="4 5">
        <text>L-glutaminyl-[peptide chain release factor] + S-adenosyl-L-methionine = N(5)-methyl-L-glutaminyl-[peptide chain release factor] + S-adenosyl-L-homocysteine + H(+)</text>
        <dbReference type="Rhea" id="RHEA:42896"/>
        <dbReference type="Rhea" id="RHEA-COMP:10271"/>
        <dbReference type="Rhea" id="RHEA-COMP:10272"/>
        <dbReference type="ChEBI" id="CHEBI:15378"/>
        <dbReference type="ChEBI" id="CHEBI:30011"/>
        <dbReference type="ChEBI" id="CHEBI:57856"/>
        <dbReference type="ChEBI" id="CHEBI:59789"/>
        <dbReference type="ChEBI" id="CHEBI:61891"/>
        <dbReference type="EC" id="2.1.1.297"/>
    </reaction>
</comment>
<gene>
    <name evidence="5 8" type="primary">prmC</name>
    <name evidence="8" type="ORF">GCM10011343_20150</name>
</gene>
<comment type="caution">
    <text evidence="5">Lacks conserved residue(s) required for the propagation of feature annotation.</text>
</comment>
<dbReference type="Gene3D" id="3.40.50.150">
    <property type="entry name" value="Vaccinia Virus protein VP39"/>
    <property type="match status" value="1"/>
</dbReference>
<dbReference type="Pfam" id="PF17827">
    <property type="entry name" value="PrmC_N"/>
    <property type="match status" value="1"/>
</dbReference>
<dbReference type="InterPro" id="IPR019874">
    <property type="entry name" value="RF_methyltr_PrmC"/>
</dbReference>
<sequence>MLLKEYKDHFITALTPDYGLDEASSFFYLVLHHLHQLQRIDLVLQPNFQLSNEEIVVWNGFLEQLLSHHPIQYLIGATSFYGLSFHVTPSVLIPRPETEELVAWILQNHAAKPPISLLDIGTGSGCIAISLAHHLSNTQVYAMDISSKALEIATSNAALNQVEVTFLEQDILKIENLGNQFDVLVSNPPYVRELEKQEIKPNVLEHEPHLALFVSDENPLLFYRKIAEIALRSLTPEGKLYFEINQYLGAETVSLLQELGFKNIHLKKDFMGNDRMIQASLR</sequence>
<dbReference type="AlphaFoldDB" id="A0A917DDU8"/>
<comment type="caution">
    <text evidence="8">The sequence shown here is derived from an EMBL/GenBank/DDBJ whole genome shotgun (WGS) entry which is preliminary data.</text>
</comment>
<feature type="binding site" evidence="5">
    <location>
        <begin position="121"/>
        <end position="125"/>
    </location>
    <ligand>
        <name>S-adenosyl-L-methionine</name>
        <dbReference type="ChEBI" id="CHEBI:59789"/>
    </ligand>
</feature>
<dbReference type="InterPro" id="IPR004556">
    <property type="entry name" value="HemK-like"/>
</dbReference>
<feature type="domain" description="Methyltransferase small" evidence="6">
    <location>
        <begin position="115"/>
        <end position="198"/>
    </location>
</feature>
<dbReference type="InterPro" id="IPR050320">
    <property type="entry name" value="N5-glutamine_MTase"/>
</dbReference>
<accession>A0A917DDU8</accession>
<dbReference type="InterPro" id="IPR007848">
    <property type="entry name" value="Small_mtfrase_dom"/>
</dbReference>
<evidence type="ECO:0000256" key="5">
    <source>
        <dbReference type="HAMAP-Rule" id="MF_02126"/>
    </source>
</evidence>
<keyword evidence="1 5" id="KW-0489">Methyltransferase</keyword>
<dbReference type="NCBIfam" id="TIGR03534">
    <property type="entry name" value="RF_mod_PrmC"/>
    <property type="match status" value="1"/>
</dbReference>
<dbReference type="Proteomes" id="UP000625735">
    <property type="component" value="Unassembled WGS sequence"/>
</dbReference>
<keyword evidence="3 5" id="KW-0949">S-adenosyl-L-methionine</keyword>
<dbReference type="Gene3D" id="1.10.8.10">
    <property type="entry name" value="DNA helicase RuvA subunit, C-terminal domain"/>
    <property type="match status" value="1"/>
</dbReference>
<evidence type="ECO:0000259" key="6">
    <source>
        <dbReference type="Pfam" id="PF05175"/>
    </source>
</evidence>
<name>A0A917DDU8_9FLAO</name>
<evidence type="ECO:0000256" key="4">
    <source>
        <dbReference type="ARBA" id="ARBA00048391"/>
    </source>
</evidence>
<proteinExistence type="inferred from homology"/>
<keyword evidence="9" id="KW-1185">Reference proteome</keyword>